<accession>A0ABP0Y8N7</accession>
<dbReference type="EMBL" id="OZ021736">
    <property type="protein sequence ID" value="CAK9316332.1"/>
    <property type="molecule type" value="Genomic_DNA"/>
</dbReference>
<evidence type="ECO:0000313" key="1">
    <source>
        <dbReference type="EMBL" id="CAK9316332.1"/>
    </source>
</evidence>
<evidence type="ECO:0000313" key="2">
    <source>
        <dbReference type="Proteomes" id="UP001642487"/>
    </source>
</evidence>
<proteinExistence type="predicted"/>
<name>A0ABP0Y8N7_9ROSI</name>
<keyword evidence="2" id="KW-1185">Reference proteome</keyword>
<gene>
    <name evidence="1" type="ORF">CITCOLO1_LOCUS8193</name>
</gene>
<dbReference type="Proteomes" id="UP001642487">
    <property type="component" value="Chromosome 2"/>
</dbReference>
<sequence>MALHQIFTSFQTSSFIERVSFNLNPLCVSRTIKAIGAANMCKQTIVRRSGNYQPPIWKHEFIQALRSEFVGEIYVGKLNELKGEIGVMMNNIISEVE</sequence>
<reference evidence="1 2" key="1">
    <citation type="submission" date="2024-03" db="EMBL/GenBank/DDBJ databases">
        <authorList>
            <person name="Gkanogiannis A."/>
            <person name="Becerra Lopez-Lavalle L."/>
        </authorList>
    </citation>
    <scope>NUCLEOTIDE SEQUENCE [LARGE SCALE GENOMIC DNA]</scope>
</reference>
<protein>
    <submittedName>
        <fullName evidence="1">Uncharacterized protein</fullName>
    </submittedName>
</protein>
<organism evidence="1 2">
    <name type="scientific">Citrullus colocynthis</name>
    <name type="common">colocynth</name>
    <dbReference type="NCBI Taxonomy" id="252529"/>
    <lineage>
        <taxon>Eukaryota</taxon>
        <taxon>Viridiplantae</taxon>
        <taxon>Streptophyta</taxon>
        <taxon>Embryophyta</taxon>
        <taxon>Tracheophyta</taxon>
        <taxon>Spermatophyta</taxon>
        <taxon>Magnoliopsida</taxon>
        <taxon>eudicotyledons</taxon>
        <taxon>Gunneridae</taxon>
        <taxon>Pentapetalae</taxon>
        <taxon>rosids</taxon>
        <taxon>fabids</taxon>
        <taxon>Cucurbitales</taxon>
        <taxon>Cucurbitaceae</taxon>
        <taxon>Benincaseae</taxon>
        <taxon>Citrullus</taxon>
    </lineage>
</organism>